<feature type="compositionally biased region" description="Low complexity" evidence="1">
    <location>
        <begin position="882"/>
        <end position="892"/>
    </location>
</feature>
<dbReference type="PANTHER" id="PTHR42648">
    <property type="entry name" value="TRANSPOSASE, PUTATIVE-RELATED"/>
    <property type="match status" value="1"/>
</dbReference>
<dbReference type="GO" id="GO:0003676">
    <property type="term" value="F:nucleic acid binding"/>
    <property type="evidence" value="ECO:0007669"/>
    <property type="project" value="InterPro"/>
</dbReference>
<dbReference type="Pfam" id="PF13976">
    <property type="entry name" value="gag_pre-integrs"/>
    <property type="match status" value="1"/>
</dbReference>
<dbReference type="PROSITE" id="PS50994">
    <property type="entry name" value="INTEGRASE"/>
    <property type="match status" value="1"/>
</dbReference>
<dbReference type="EMBL" id="BKCJ010004927">
    <property type="protein sequence ID" value="GEU63886.1"/>
    <property type="molecule type" value="Genomic_DNA"/>
</dbReference>
<proteinExistence type="predicted"/>
<reference evidence="3" key="1">
    <citation type="journal article" date="2019" name="Sci. Rep.">
        <title>Draft genome of Tanacetum cinerariifolium, the natural source of mosquito coil.</title>
        <authorList>
            <person name="Yamashiro T."/>
            <person name="Shiraishi A."/>
            <person name="Satake H."/>
            <person name="Nakayama K."/>
        </authorList>
    </citation>
    <scope>NUCLEOTIDE SEQUENCE</scope>
</reference>
<dbReference type="GO" id="GO:0015074">
    <property type="term" value="P:DNA integration"/>
    <property type="evidence" value="ECO:0007669"/>
    <property type="project" value="InterPro"/>
</dbReference>
<feature type="compositionally biased region" description="Basic and acidic residues" evidence="1">
    <location>
        <begin position="912"/>
        <end position="923"/>
    </location>
</feature>
<feature type="domain" description="Integrase catalytic" evidence="2">
    <location>
        <begin position="1"/>
        <end position="168"/>
    </location>
</feature>
<dbReference type="Pfam" id="PF00665">
    <property type="entry name" value="rve"/>
    <property type="match status" value="1"/>
</dbReference>
<evidence type="ECO:0000259" key="2">
    <source>
        <dbReference type="PROSITE" id="PS50994"/>
    </source>
</evidence>
<evidence type="ECO:0000256" key="1">
    <source>
        <dbReference type="SAM" id="MobiDB-lite"/>
    </source>
</evidence>
<dbReference type="InterPro" id="IPR039537">
    <property type="entry name" value="Retrotran_Ty1/copia-like"/>
</dbReference>
<sequence>MDLFGPTSIRSIDQKYYSLVVTDDYSRFSWAFFLGTKDETFYILKDFLALIENQLNKKVKAIRCDNRTEFHNAKLIDLCRAKGIRRDCSNARTPQQNRVAERKNRTLIEAARSMLADSKLPTMFWTEAVSTANGNSFNPVSRITANAYGTSTSTISGLVTAEEKAQKKNDENLEACYLEQIHEDDLEEMDLKWQLALLSMRARRCVTKRIVFFTKTECLILSPDFKLSDENQVLLKVPRKNNMYSFDLKNVVPSMVLTCLFTKAINDESNLWHRRMGHINFKTMNKLVKENLVRGLPSKIFENDHTCVACQKRKQHKASCKSKLVNSVSQPLQILHMDLFGPTFIKSIMGKMYCLVVTDDYSRTEFKNYEMNQFCGIKRIKKEFSNARTPQQNGVAERKNRTLIEAARTMLADSLLTISFWAEAVNTACYVQNMFYETFCCPVTILNTLDDLGKFDGKVDEGFLVGYSINSKDFRVYNRRTKKVEENLHVNFLKNKPNVVGSGLEWLFDIDSLTNLMNYQLVSVGNRTNVNASSSSFSHPAILDDFSKMSNLEDTKFFDDAYDDRNEGAKADYNNLETGHSQEEGIDYDEVFASVVRIEAIRPDIMFAVCACSRFQVQPKVSHMHVVKRIFRYLKSHPTLGLWYPKDSPLELIANSNSDYAGASLDRKSTTGGCQFLVYHSKTKHIEIRHHFIRDSYEKRLIEMVKIHTDSNVTDLLTKAFDVTRFHFLVASIGIELKGYLLNDGYADLVQHAGDSVNTFVDQHNMVAYLEKSDDNTELHQIVDFLSSCTITYTLALSPTIYASYIEQFWNTVSSKTVNSMKQIHAIVDGKVVVISESLVRSDLFFDDEDGNVTPLFDTMLVQHEAAEGKGSAIPPEPQPIPSTSQQPTSTQTRKRTQKDNELPQTSVPLNHRADEALNQEEGDRVERAITTDASLEAAQDSDNIAKTQTTVMPNVDIPRGINIGGRPRRQETIGGTSAQTRFERVLEWPNEPPRFERVLERPNEPPLTEGHTFRSVEGKLEENIKLTDTVPTPHDSLLTGGYIPGNDEGRIPLAELMET</sequence>
<dbReference type="AlphaFoldDB" id="A0A6L2LPY6"/>
<dbReference type="InterPro" id="IPR057670">
    <property type="entry name" value="SH3_retrovirus"/>
</dbReference>
<dbReference type="CDD" id="cd09272">
    <property type="entry name" value="RNase_HI_RT_Ty1"/>
    <property type="match status" value="1"/>
</dbReference>
<name>A0A6L2LPY6_TANCI</name>
<dbReference type="PANTHER" id="PTHR42648:SF32">
    <property type="entry name" value="RIBONUCLEASE H-LIKE DOMAIN, GAG-PRE-INTEGRASE DOMAIN PROTEIN-RELATED"/>
    <property type="match status" value="1"/>
</dbReference>
<dbReference type="SUPFAM" id="SSF53098">
    <property type="entry name" value="Ribonuclease H-like"/>
    <property type="match status" value="2"/>
</dbReference>
<dbReference type="InterPro" id="IPR025724">
    <property type="entry name" value="GAG-pre-integrase_dom"/>
</dbReference>
<dbReference type="InterPro" id="IPR012337">
    <property type="entry name" value="RNaseH-like_sf"/>
</dbReference>
<gene>
    <name evidence="3" type="ORF">Tci_035864</name>
</gene>
<organism evidence="3">
    <name type="scientific">Tanacetum cinerariifolium</name>
    <name type="common">Dalmatian daisy</name>
    <name type="synonym">Chrysanthemum cinerariifolium</name>
    <dbReference type="NCBI Taxonomy" id="118510"/>
    <lineage>
        <taxon>Eukaryota</taxon>
        <taxon>Viridiplantae</taxon>
        <taxon>Streptophyta</taxon>
        <taxon>Embryophyta</taxon>
        <taxon>Tracheophyta</taxon>
        <taxon>Spermatophyta</taxon>
        <taxon>Magnoliopsida</taxon>
        <taxon>eudicotyledons</taxon>
        <taxon>Gunneridae</taxon>
        <taxon>Pentapetalae</taxon>
        <taxon>asterids</taxon>
        <taxon>campanulids</taxon>
        <taxon>Asterales</taxon>
        <taxon>Asteraceae</taxon>
        <taxon>Asteroideae</taxon>
        <taxon>Anthemideae</taxon>
        <taxon>Anthemidinae</taxon>
        <taxon>Tanacetum</taxon>
    </lineage>
</organism>
<feature type="region of interest" description="Disordered" evidence="1">
    <location>
        <begin position="867"/>
        <end position="923"/>
    </location>
</feature>
<dbReference type="Gene3D" id="3.30.420.10">
    <property type="entry name" value="Ribonuclease H-like superfamily/Ribonuclease H"/>
    <property type="match status" value="2"/>
</dbReference>
<evidence type="ECO:0000313" key="3">
    <source>
        <dbReference type="EMBL" id="GEU63886.1"/>
    </source>
</evidence>
<comment type="caution">
    <text evidence="3">The sequence shown here is derived from an EMBL/GenBank/DDBJ whole genome shotgun (WGS) entry which is preliminary data.</text>
</comment>
<dbReference type="InterPro" id="IPR036397">
    <property type="entry name" value="RNaseH_sf"/>
</dbReference>
<dbReference type="Pfam" id="PF25597">
    <property type="entry name" value="SH3_retrovirus"/>
    <property type="match status" value="1"/>
</dbReference>
<dbReference type="InterPro" id="IPR001584">
    <property type="entry name" value="Integrase_cat-core"/>
</dbReference>
<accession>A0A6L2LPY6</accession>
<protein>
    <recommendedName>
        <fullName evidence="2">Integrase catalytic domain-containing protein</fullName>
    </recommendedName>
</protein>